<evidence type="ECO:0000313" key="1">
    <source>
        <dbReference type="EMBL" id="HIV04720.1"/>
    </source>
</evidence>
<dbReference type="AlphaFoldDB" id="A0A9D1T1M0"/>
<gene>
    <name evidence="1" type="ORF">IAC75_06215</name>
</gene>
<organism evidence="1 2">
    <name type="scientific">Candidatus Spyradosoma merdigallinarum</name>
    <dbReference type="NCBI Taxonomy" id="2840950"/>
    <lineage>
        <taxon>Bacteria</taxon>
        <taxon>Pseudomonadati</taxon>
        <taxon>Verrucomicrobiota</taxon>
        <taxon>Opitutia</taxon>
        <taxon>Opitutia incertae sedis</taxon>
        <taxon>Candidatus Spyradosoma</taxon>
    </lineage>
</organism>
<dbReference type="Pfam" id="PF13692">
    <property type="entry name" value="Glyco_trans_1_4"/>
    <property type="match status" value="1"/>
</dbReference>
<proteinExistence type="predicted"/>
<dbReference type="InterPro" id="IPR050194">
    <property type="entry name" value="Glycosyltransferase_grp1"/>
</dbReference>
<dbReference type="EMBL" id="DVOG01000162">
    <property type="protein sequence ID" value="HIV04720.1"/>
    <property type="molecule type" value="Genomic_DNA"/>
</dbReference>
<evidence type="ECO:0000313" key="2">
    <source>
        <dbReference type="Proteomes" id="UP000886812"/>
    </source>
</evidence>
<dbReference type="Gene3D" id="3.40.50.2000">
    <property type="entry name" value="Glycogen Phosphorylase B"/>
    <property type="match status" value="1"/>
</dbReference>
<dbReference type="GO" id="GO:0016757">
    <property type="term" value="F:glycosyltransferase activity"/>
    <property type="evidence" value="ECO:0007669"/>
    <property type="project" value="TreeGrafter"/>
</dbReference>
<comment type="caution">
    <text evidence="1">The sequence shown here is derived from an EMBL/GenBank/DDBJ whole genome shotgun (WGS) entry which is preliminary data.</text>
</comment>
<dbReference type="SUPFAM" id="SSF53756">
    <property type="entry name" value="UDP-Glycosyltransferase/glycogen phosphorylase"/>
    <property type="match status" value="1"/>
</dbReference>
<reference evidence="1" key="2">
    <citation type="journal article" date="2021" name="PeerJ">
        <title>Extensive microbial diversity within the chicken gut microbiome revealed by metagenomics and culture.</title>
        <authorList>
            <person name="Gilroy R."/>
            <person name="Ravi A."/>
            <person name="Getino M."/>
            <person name="Pursley I."/>
            <person name="Horton D.L."/>
            <person name="Alikhan N.F."/>
            <person name="Baker D."/>
            <person name="Gharbi K."/>
            <person name="Hall N."/>
            <person name="Watson M."/>
            <person name="Adriaenssens E.M."/>
            <person name="Foster-Nyarko E."/>
            <person name="Jarju S."/>
            <person name="Secka A."/>
            <person name="Antonio M."/>
            <person name="Oren A."/>
            <person name="Chaudhuri R.R."/>
            <person name="La Ragione R."/>
            <person name="Hildebrand F."/>
            <person name="Pallen M.J."/>
        </authorList>
    </citation>
    <scope>NUCLEOTIDE SEQUENCE</scope>
    <source>
        <strain evidence="1">10669</strain>
    </source>
</reference>
<accession>A0A9D1T1M0</accession>
<dbReference type="PANTHER" id="PTHR45947">
    <property type="entry name" value="SULFOQUINOVOSYL TRANSFERASE SQD2"/>
    <property type="match status" value="1"/>
</dbReference>
<sequence>MPKLSPEIPPSCTTRLRTRAAALPPGIVAIPRTESVAELAALYAVADVVLNLSCEETFGLTTVEGFACGTPGIVLRATASPELVTPETGFVVEQGDVDGVLAAIAEIRSRGKAAFSSACRARALACFDKRERWADYLSLYESA</sequence>
<dbReference type="PANTHER" id="PTHR45947:SF3">
    <property type="entry name" value="SULFOQUINOVOSYL TRANSFERASE SQD2"/>
    <property type="match status" value="1"/>
</dbReference>
<protein>
    <submittedName>
        <fullName evidence="1">Glycosyltransferase</fullName>
    </submittedName>
</protein>
<dbReference type="Proteomes" id="UP000886812">
    <property type="component" value="Unassembled WGS sequence"/>
</dbReference>
<name>A0A9D1T1M0_9BACT</name>
<reference evidence="1" key="1">
    <citation type="submission" date="2020-10" db="EMBL/GenBank/DDBJ databases">
        <authorList>
            <person name="Gilroy R."/>
        </authorList>
    </citation>
    <scope>NUCLEOTIDE SEQUENCE</scope>
    <source>
        <strain evidence="1">10669</strain>
    </source>
</reference>